<evidence type="ECO:0000313" key="1">
    <source>
        <dbReference type="EMBL" id="KAF5716876.1"/>
    </source>
</evidence>
<dbReference type="Proteomes" id="UP000532311">
    <property type="component" value="Unassembled WGS sequence"/>
</dbReference>
<dbReference type="AlphaFoldDB" id="A0A8H6DGR1"/>
<gene>
    <name evidence="1" type="ORF">FGLOB1_2367</name>
</gene>
<dbReference type="EMBL" id="JAAQPF010000083">
    <property type="protein sequence ID" value="KAF5716876.1"/>
    <property type="molecule type" value="Genomic_DNA"/>
</dbReference>
<keyword evidence="2" id="KW-1185">Reference proteome</keyword>
<accession>A0A8H6DGR1</accession>
<proteinExistence type="predicted"/>
<evidence type="ECO:0000313" key="2">
    <source>
        <dbReference type="Proteomes" id="UP000532311"/>
    </source>
</evidence>
<sequence length="319" mass="37917">MDFLSRLPAPIRTQILIDLGSPACIGRFIRASPTMLQQYTVDRDIVVREVLKEITSLDKTGGLLQDAMALLYLADLEPKQDAGERRKWGSYYHSRGQLYTSGYGPWDKHRAEFLPHYENQNFPNALENSEKPTQLKIYRLISQMILRIEDYRWNEDYSEPTRPSYPFRNPSLQHGRSWSSREYEMRVKLGVPPRAEWLSNDPWPLHQLHQLQHRQRQSDRIQIPFPSLESWEKCLFLRAFLKYELFSTLELLFGFRLYHEYFAINPFCRFLSSQERDAIVLVHWHHKIHWCKIPTSASTDDRRSCACFHKLRSLVQILY</sequence>
<name>A0A8H6DGR1_9HYPO</name>
<protein>
    <submittedName>
        <fullName evidence="1">Uncharacterized protein</fullName>
    </submittedName>
</protein>
<organism evidence="1 2">
    <name type="scientific">Fusarium globosum</name>
    <dbReference type="NCBI Taxonomy" id="78864"/>
    <lineage>
        <taxon>Eukaryota</taxon>
        <taxon>Fungi</taxon>
        <taxon>Dikarya</taxon>
        <taxon>Ascomycota</taxon>
        <taxon>Pezizomycotina</taxon>
        <taxon>Sordariomycetes</taxon>
        <taxon>Hypocreomycetidae</taxon>
        <taxon>Hypocreales</taxon>
        <taxon>Nectriaceae</taxon>
        <taxon>Fusarium</taxon>
        <taxon>Fusarium fujikuroi species complex</taxon>
    </lineage>
</organism>
<reference evidence="1 2" key="1">
    <citation type="submission" date="2020-05" db="EMBL/GenBank/DDBJ databases">
        <title>Identification and distribution of gene clusters putatively required for synthesis of sphingolipid metabolism inhibitors in phylogenetically diverse species of the filamentous fungus Fusarium.</title>
        <authorList>
            <person name="Kim H.-S."/>
            <person name="Busman M."/>
            <person name="Brown D.W."/>
            <person name="Divon H."/>
            <person name="Uhlig S."/>
            <person name="Proctor R.H."/>
        </authorList>
    </citation>
    <scope>NUCLEOTIDE SEQUENCE [LARGE SCALE GENOMIC DNA]</scope>
    <source>
        <strain evidence="1 2">NRRL 26131</strain>
    </source>
</reference>
<comment type="caution">
    <text evidence="1">The sequence shown here is derived from an EMBL/GenBank/DDBJ whole genome shotgun (WGS) entry which is preliminary data.</text>
</comment>